<keyword evidence="3 6" id="KW-1133">Transmembrane helix</keyword>
<feature type="transmembrane region" description="Helical" evidence="6">
    <location>
        <begin position="530"/>
        <end position="549"/>
    </location>
</feature>
<dbReference type="GO" id="GO:0006882">
    <property type="term" value="P:intracellular zinc ion homeostasis"/>
    <property type="evidence" value="ECO:0007669"/>
    <property type="project" value="TreeGrafter"/>
</dbReference>
<feature type="transmembrane region" description="Helical" evidence="6">
    <location>
        <begin position="561"/>
        <end position="581"/>
    </location>
</feature>
<dbReference type="GO" id="GO:0046872">
    <property type="term" value="F:metal ion binding"/>
    <property type="evidence" value="ECO:0007669"/>
    <property type="project" value="UniProtKB-KW"/>
</dbReference>
<name>A0A9P5NQJ3_GYMJU</name>
<evidence type="ECO:0000256" key="1">
    <source>
        <dbReference type="ARBA" id="ARBA00004141"/>
    </source>
</evidence>
<dbReference type="PANTHER" id="PTHR20855">
    <property type="entry name" value="ADIPOR/PROGESTIN RECEPTOR-RELATED"/>
    <property type="match status" value="1"/>
</dbReference>
<dbReference type="GO" id="GO:0016020">
    <property type="term" value="C:membrane"/>
    <property type="evidence" value="ECO:0007669"/>
    <property type="project" value="UniProtKB-SubCell"/>
</dbReference>
<keyword evidence="8" id="KW-1185">Reference proteome</keyword>
<evidence type="ECO:0000256" key="6">
    <source>
        <dbReference type="SAM" id="Phobius"/>
    </source>
</evidence>
<keyword evidence="5" id="KW-0862">Zinc</keyword>
<proteinExistence type="predicted"/>
<feature type="transmembrane region" description="Helical" evidence="6">
    <location>
        <begin position="463"/>
        <end position="487"/>
    </location>
</feature>
<sequence length="599" mass="67151">MSSTTVTTTATKTISPKSLLVVATGRVAPYAQLRSESAVTARRTQRRLSAPSTNPPPLKHCNTVSYSLEALDLSPSSPTQTLASIRFLVLSYLADLERRLAQFESPDLEAWKVQGELTIEDAKQWARTALEMLNGIRADVYSHLPESMESFVKSHLPDIPDVPNFKEMRSHLPEMPYLPDMTEMRSHLPDIPSLPDMTEMRSHIPSLPDMEGVRSHLSDMRLKLDDVRTRLQDLDFQKPLQYIPTLSQHLQNLHSHLSSLEFPSGFPAAPFPPNTGLTDLVESVLNSDVVKDILNATPEVIIEGEDLLERAAYEVTSAVKRSLQGVHLISYSDLPSQWRNNPFVTHGYRFIPIERWPLILMSLFAFHNETLNIHTHLIPFLMWGISLFPFVPKQASFDTPELLFMGFALLCLLSSALWHTMSGCADHKSMEFCARVDYVGIGWLISASIGTVVHYGLQCHPEMGYAFLGLCFTTGLAGNIFPFMAWFNKREYRFYRIGFFLALAFSGIGPMIAISYLHGAKEMFEFVGPVFPSLVSYVVGLVFYAYHFPECIIPPNIQRRLDAIGGVGSHAIWHCFIVLAVSQHKTAIGAMKGGMQCFV</sequence>
<comment type="caution">
    <text evidence="7">The sequence shown here is derived from an EMBL/GenBank/DDBJ whole genome shotgun (WGS) entry which is preliminary data.</text>
</comment>
<organism evidence="7 8">
    <name type="scientific">Gymnopilus junonius</name>
    <name type="common">Spectacular rustgill mushroom</name>
    <name type="synonym">Gymnopilus spectabilis subsp. junonius</name>
    <dbReference type="NCBI Taxonomy" id="109634"/>
    <lineage>
        <taxon>Eukaryota</taxon>
        <taxon>Fungi</taxon>
        <taxon>Dikarya</taxon>
        <taxon>Basidiomycota</taxon>
        <taxon>Agaricomycotina</taxon>
        <taxon>Agaricomycetes</taxon>
        <taxon>Agaricomycetidae</taxon>
        <taxon>Agaricales</taxon>
        <taxon>Agaricineae</taxon>
        <taxon>Hymenogastraceae</taxon>
        <taxon>Gymnopilus</taxon>
    </lineage>
</organism>
<comment type="subcellular location">
    <subcellularLocation>
        <location evidence="1">Membrane</location>
        <topology evidence="1">Multi-pass membrane protein</topology>
    </subcellularLocation>
</comment>
<gene>
    <name evidence="7" type="ORF">CPB84DRAFT_1775220</name>
</gene>
<feature type="transmembrane region" description="Helical" evidence="6">
    <location>
        <begin position="371"/>
        <end position="391"/>
    </location>
</feature>
<evidence type="ECO:0000313" key="7">
    <source>
        <dbReference type="EMBL" id="KAF8902924.1"/>
    </source>
</evidence>
<feature type="binding site" evidence="5">
    <location>
        <position position="419"/>
    </location>
    <ligand>
        <name>Zn(2+)</name>
        <dbReference type="ChEBI" id="CHEBI:29105"/>
    </ligand>
</feature>
<feature type="transmembrane region" description="Helical" evidence="6">
    <location>
        <begin position="499"/>
        <end position="518"/>
    </location>
</feature>
<keyword evidence="4 6" id="KW-0472">Membrane</keyword>
<protein>
    <submittedName>
        <fullName evidence="7">Hemolysin-III related-domain-containing protein</fullName>
    </submittedName>
</protein>
<evidence type="ECO:0000313" key="8">
    <source>
        <dbReference type="Proteomes" id="UP000724874"/>
    </source>
</evidence>
<dbReference type="Pfam" id="PF03006">
    <property type="entry name" value="HlyIII"/>
    <property type="match status" value="1"/>
</dbReference>
<dbReference type="AlphaFoldDB" id="A0A9P5NQJ3"/>
<dbReference type="InterPro" id="IPR004254">
    <property type="entry name" value="AdipoR/HlyIII-related"/>
</dbReference>
<dbReference type="PANTHER" id="PTHR20855:SF97">
    <property type="entry name" value="ADIPOR-LIKE RECEPTOR IZH3-RELATED"/>
    <property type="match status" value="1"/>
</dbReference>
<evidence type="ECO:0000256" key="2">
    <source>
        <dbReference type="ARBA" id="ARBA00022692"/>
    </source>
</evidence>
<keyword evidence="2 6" id="KW-0812">Transmembrane</keyword>
<dbReference type="GO" id="GO:0038023">
    <property type="term" value="F:signaling receptor activity"/>
    <property type="evidence" value="ECO:0007669"/>
    <property type="project" value="TreeGrafter"/>
</dbReference>
<feature type="binding site" evidence="5">
    <location>
        <position position="570"/>
    </location>
    <ligand>
        <name>Zn(2+)</name>
        <dbReference type="ChEBI" id="CHEBI:29105"/>
    </ligand>
</feature>
<evidence type="ECO:0000256" key="4">
    <source>
        <dbReference type="ARBA" id="ARBA00023136"/>
    </source>
</evidence>
<evidence type="ECO:0000256" key="5">
    <source>
        <dbReference type="PIRSR" id="PIRSR604254-1"/>
    </source>
</evidence>
<feature type="transmembrane region" description="Helical" evidence="6">
    <location>
        <begin position="403"/>
        <end position="424"/>
    </location>
</feature>
<feature type="binding site" evidence="5">
    <location>
        <position position="574"/>
    </location>
    <ligand>
        <name>Zn(2+)</name>
        <dbReference type="ChEBI" id="CHEBI:29105"/>
    </ligand>
</feature>
<dbReference type="EMBL" id="JADNYJ010000033">
    <property type="protein sequence ID" value="KAF8902924.1"/>
    <property type="molecule type" value="Genomic_DNA"/>
</dbReference>
<accession>A0A9P5NQJ3</accession>
<dbReference type="OrthoDB" id="5585746at2759"/>
<feature type="transmembrane region" description="Helical" evidence="6">
    <location>
        <begin position="436"/>
        <end position="457"/>
    </location>
</feature>
<keyword evidence="5" id="KW-0479">Metal-binding</keyword>
<dbReference type="Proteomes" id="UP000724874">
    <property type="component" value="Unassembled WGS sequence"/>
</dbReference>
<reference evidence="7" key="1">
    <citation type="submission" date="2020-11" db="EMBL/GenBank/DDBJ databases">
        <authorList>
            <consortium name="DOE Joint Genome Institute"/>
            <person name="Ahrendt S."/>
            <person name="Riley R."/>
            <person name="Andreopoulos W."/>
            <person name="LaButti K."/>
            <person name="Pangilinan J."/>
            <person name="Ruiz-duenas F.J."/>
            <person name="Barrasa J.M."/>
            <person name="Sanchez-Garcia M."/>
            <person name="Camarero S."/>
            <person name="Miyauchi S."/>
            <person name="Serrano A."/>
            <person name="Linde D."/>
            <person name="Babiker R."/>
            <person name="Drula E."/>
            <person name="Ayuso-Fernandez I."/>
            <person name="Pacheco R."/>
            <person name="Padilla G."/>
            <person name="Ferreira P."/>
            <person name="Barriuso J."/>
            <person name="Kellner H."/>
            <person name="Castanera R."/>
            <person name="Alfaro M."/>
            <person name="Ramirez L."/>
            <person name="Pisabarro A.G."/>
            <person name="Kuo A."/>
            <person name="Tritt A."/>
            <person name="Lipzen A."/>
            <person name="He G."/>
            <person name="Yan M."/>
            <person name="Ng V."/>
            <person name="Cullen D."/>
            <person name="Martin F."/>
            <person name="Rosso M.-N."/>
            <person name="Henrissat B."/>
            <person name="Hibbett D."/>
            <person name="Martinez A.T."/>
            <person name="Grigoriev I.V."/>
        </authorList>
    </citation>
    <scope>NUCLEOTIDE SEQUENCE</scope>
    <source>
        <strain evidence="7">AH 44721</strain>
    </source>
</reference>
<evidence type="ECO:0000256" key="3">
    <source>
        <dbReference type="ARBA" id="ARBA00022989"/>
    </source>
</evidence>